<dbReference type="GO" id="GO:0004803">
    <property type="term" value="F:transposase activity"/>
    <property type="evidence" value="ECO:0007669"/>
    <property type="project" value="InterPro"/>
</dbReference>
<accession>A0A5J4Q278</accession>
<evidence type="ECO:0000313" key="2">
    <source>
        <dbReference type="EMBL" id="KAA6315865.1"/>
    </source>
</evidence>
<dbReference type="AlphaFoldDB" id="A0A5J4Q278"/>
<evidence type="ECO:0000259" key="1">
    <source>
        <dbReference type="Pfam" id="PF01548"/>
    </source>
</evidence>
<dbReference type="GO" id="GO:0006313">
    <property type="term" value="P:DNA transposition"/>
    <property type="evidence" value="ECO:0007669"/>
    <property type="project" value="InterPro"/>
</dbReference>
<organism evidence="2">
    <name type="scientific">termite gut metagenome</name>
    <dbReference type="NCBI Taxonomy" id="433724"/>
    <lineage>
        <taxon>unclassified sequences</taxon>
        <taxon>metagenomes</taxon>
        <taxon>organismal metagenomes</taxon>
    </lineage>
</organism>
<dbReference type="InterPro" id="IPR002525">
    <property type="entry name" value="Transp_IS110-like_N"/>
</dbReference>
<comment type="caution">
    <text evidence="2">The sequence shown here is derived from an EMBL/GenBank/DDBJ whole genome shotgun (WGS) entry which is preliminary data.</text>
</comment>
<gene>
    <name evidence="2" type="ORF">EZS27_033744</name>
</gene>
<protein>
    <recommendedName>
        <fullName evidence="1">Transposase IS110-like N-terminal domain-containing protein</fullName>
    </recommendedName>
</protein>
<dbReference type="Pfam" id="PF01548">
    <property type="entry name" value="DEDD_Tnp_IS110"/>
    <property type="match status" value="1"/>
</dbReference>
<proteinExistence type="predicted"/>
<feature type="non-terminal residue" evidence="2">
    <location>
        <position position="220"/>
    </location>
</feature>
<dbReference type="GO" id="GO:0003677">
    <property type="term" value="F:DNA binding"/>
    <property type="evidence" value="ECO:0007669"/>
    <property type="project" value="InterPro"/>
</dbReference>
<sequence>MESQVRIGGEQALSQLWEKARLFVTDEFLQPPVILRVEDSIIGTLGNFSASTGKAKSKKTFNVCAIVAAALRNSLILNYSASLPQDKRRILYADTEQSKFHCQRVLRRILQLLGLLTGSQSDTSEFLPLRRPDELFPCAEYSGQYAYPLYCVCEELSLDLWLENPTQIKYRSGFQRGKNDRLDAKKIAAYACKFVEKARLLRLPEKALETLKHLVNERDM</sequence>
<reference evidence="2" key="1">
    <citation type="submission" date="2019-03" db="EMBL/GenBank/DDBJ databases">
        <title>Single cell metagenomics reveals metabolic interactions within the superorganism composed of flagellate Streblomastix strix and complex community of Bacteroidetes bacteria on its surface.</title>
        <authorList>
            <person name="Treitli S.C."/>
            <person name="Kolisko M."/>
            <person name="Husnik F."/>
            <person name="Keeling P."/>
            <person name="Hampl V."/>
        </authorList>
    </citation>
    <scope>NUCLEOTIDE SEQUENCE</scope>
    <source>
        <strain evidence="2">STM</strain>
    </source>
</reference>
<dbReference type="EMBL" id="SNRY01005092">
    <property type="protein sequence ID" value="KAA6315865.1"/>
    <property type="molecule type" value="Genomic_DNA"/>
</dbReference>
<feature type="domain" description="Transposase IS110-like N-terminal" evidence="1">
    <location>
        <begin position="140"/>
        <end position="219"/>
    </location>
</feature>
<name>A0A5J4Q278_9ZZZZ</name>